<evidence type="ECO:0000256" key="2">
    <source>
        <dbReference type="SAM" id="SignalP"/>
    </source>
</evidence>
<dbReference type="EMBL" id="FNDN01000015">
    <property type="protein sequence ID" value="SDJ04662.1"/>
    <property type="molecule type" value="Genomic_DNA"/>
</dbReference>
<dbReference type="PANTHER" id="PTHR36933:SF1">
    <property type="entry name" value="SLL0788 PROTEIN"/>
    <property type="match status" value="1"/>
</dbReference>
<proteinExistence type="predicted"/>
<keyword evidence="2" id="KW-0732">Signal</keyword>
<feature type="compositionally biased region" description="Low complexity" evidence="1">
    <location>
        <begin position="29"/>
        <end position="46"/>
    </location>
</feature>
<dbReference type="AlphaFoldDB" id="A0A1G8QIV2"/>
<dbReference type="RefSeq" id="WP_072738816.1">
    <property type="nucleotide sequence ID" value="NZ_CP048813.1"/>
</dbReference>
<dbReference type="InterPro" id="IPR005183">
    <property type="entry name" value="DUF305_CopM-like"/>
</dbReference>
<organism evidence="3 4">
    <name type="scientific">Rhodococcus triatomae</name>
    <dbReference type="NCBI Taxonomy" id="300028"/>
    <lineage>
        <taxon>Bacteria</taxon>
        <taxon>Bacillati</taxon>
        <taxon>Actinomycetota</taxon>
        <taxon>Actinomycetes</taxon>
        <taxon>Mycobacteriales</taxon>
        <taxon>Nocardiaceae</taxon>
        <taxon>Rhodococcus</taxon>
    </lineage>
</organism>
<dbReference type="Pfam" id="PF03713">
    <property type="entry name" value="DUF305"/>
    <property type="match status" value="1"/>
</dbReference>
<dbReference type="PANTHER" id="PTHR36933">
    <property type="entry name" value="SLL0788 PROTEIN"/>
    <property type="match status" value="1"/>
</dbReference>
<keyword evidence="4" id="KW-1185">Reference proteome</keyword>
<reference evidence="3 4" key="1">
    <citation type="submission" date="2016-10" db="EMBL/GenBank/DDBJ databases">
        <authorList>
            <person name="de Groot N.N."/>
        </authorList>
    </citation>
    <scope>NUCLEOTIDE SEQUENCE [LARGE SCALE GENOMIC DNA]</scope>
    <source>
        <strain evidence="3 4">DSM 44892</strain>
    </source>
</reference>
<feature type="region of interest" description="Disordered" evidence="1">
    <location>
        <begin position="25"/>
        <end position="56"/>
    </location>
</feature>
<evidence type="ECO:0000256" key="1">
    <source>
        <dbReference type="SAM" id="MobiDB-lite"/>
    </source>
</evidence>
<accession>A0A1G8QIV2</accession>
<dbReference type="InterPro" id="IPR012347">
    <property type="entry name" value="Ferritin-like"/>
</dbReference>
<feature type="signal peptide" evidence="2">
    <location>
        <begin position="1"/>
        <end position="19"/>
    </location>
</feature>
<gene>
    <name evidence="3" type="ORF">SAMN05444695_11548</name>
</gene>
<evidence type="ECO:0000313" key="4">
    <source>
        <dbReference type="Proteomes" id="UP000183263"/>
    </source>
</evidence>
<dbReference type="Proteomes" id="UP000183263">
    <property type="component" value="Unassembled WGS sequence"/>
</dbReference>
<name>A0A1G8QIV2_9NOCA</name>
<dbReference type="Gene3D" id="1.20.1260.10">
    <property type="match status" value="1"/>
</dbReference>
<sequence length="210" mass="22059">MKKTLAAGAVSVAVVLALAACGDSDDTTAETTTATTSVGAEATTGEHGAHDGDSSAHNEADVAFTRGMIPHHEQAVEMSDVILAKDGIDPRVTALAEQIRAAQAPEIETLTGWLTDWGVAGTDDSTGGHEGHDMDGMMSEQDMRALEQAEGTEAARLFLTQMIVHHEGAVAMADTEIQEGEFPDAVEMARTIAQTQQQEITAMEELLATL</sequence>
<evidence type="ECO:0000313" key="3">
    <source>
        <dbReference type="EMBL" id="SDJ04662.1"/>
    </source>
</evidence>
<feature type="compositionally biased region" description="Basic and acidic residues" evidence="1">
    <location>
        <begin position="47"/>
        <end position="56"/>
    </location>
</feature>
<feature type="chain" id="PRO_5039077840" evidence="2">
    <location>
        <begin position="20"/>
        <end position="210"/>
    </location>
</feature>
<protein>
    <submittedName>
        <fullName evidence="3">Uncharacterized conserved protein, DUF305 family</fullName>
    </submittedName>
</protein>
<dbReference type="PROSITE" id="PS51257">
    <property type="entry name" value="PROKAR_LIPOPROTEIN"/>
    <property type="match status" value="1"/>
</dbReference>
<dbReference type="OrthoDB" id="26872at2"/>